<protein>
    <submittedName>
        <fullName evidence="2">Uncharacterized protein</fullName>
    </submittedName>
</protein>
<feature type="region of interest" description="Disordered" evidence="1">
    <location>
        <begin position="21"/>
        <end position="67"/>
    </location>
</feature>
<feature type="region of interest" description="Disordered" evidence="1">
    <location>
        <begin position="95"/>
        <end position="153"/>
    </location>
</feature>
<sequence>MASIKVEYAEPDQPLIAAFIQAPSPGGVGQSPGGVEQAPEGDEDVDMDDEFDQLAGEEEVRTPRKWSPVPQQIVSINTGVSVKEEPYENEALLLRGLTPKPEPQDSGKSNDPWSLKVEQEETRNLSRSEVPEINTERMFPVKSEPDADGVPPLKLAGEQTLAELEALSAWNLHKWQYGRRPKALRANRRLSTNNSGDNTGGNSHPAFKGPEAIHQNSRVSQKSLPPYPMPWDSPVPTSRLHWPRKARTMDSHPPNSGASQAGTFRQPPLLSNFIGDADPHYLSGQYNTSPNISPVALPGQVLWTGIDPFGSATLAPAGNIGAADVWGSRLPPKTPQLVAADLRPAPELGRTEAMLPSPYSFQQMAASSSHLGRSEFEEIAHLSSGFIGFADSHHLSGPYNASSVALPGQALWPGIDPFGSTALALAGNAGADDLWGSSISPITPQLVAVDLGPALELQRNDAMLQDSYGFPETAASSSHLGPHGFGEAHTLLGSLNLDTTQALDSDAPKTEMTELWHKLMGPTIDMIDDNPSRSSSSLPYPETSPLRFQASGNKKKKKVDKGMGALTSPFTGDRVSASPDDFILIDLLKSRARDLDPYGMTVTKLDEPNSFSSLGFSIQATTPPTSDGIETIPPLSNVAKPIEIRRYPLKLSQSYADLCKKLRIAHNTGYVLTSIAWNVLGCLQSLESVSGRYKKGKGPAQVEAIIDFVRRRSLQCSVLNVLGQMGSLSPETVGLKSERYKNSVPTLVDDLFNTPMFAPHSEILETDPETRMASQPDWLDAIPLFMLGPSTLPEQSEGANYYTNMPTTMFGV</sequence>
<dbReference type="EMBL" id="SDIL01000159">
    <property type="protein sequence ID" value="RXK35104.1"/>
    <property type="molecule type" value="Genomic_DNA"/>
</dbReference>
<dbReference type="Proteomes" id="UP000289152">
    <property type="component" value="Unassembled WGS sequence"/>
</dbReference>
<feature type="compositionally biased region" description="Acidic residues" evidence="1">
    <location>
        <begin position="39"/>
        <end position="57"/>
    </location>
</feature>
<name>A0A4Q1BBR3_TREME</name>
<feature type="compositionally biased region" description="Polar residues" evidence="1">
    <location>
        <begin position="253"/>
        <end position="263"/>
    </location>
</feature>
<keyword evidence="3" id="KW-1185">Reference proteome</keyword>
<feature type="region of interest" description="Disordered" evidence="1">
    <location>
        <begin position="527"/>
        <end position="563"/>
    </location>
</feature>
<feature type="compositionally biased region" description="Basic and acidic residues" evidence="1">
    <location>
        <begin position="117"/>
        <end position="130"/>
    </location>
</feature>
<evidence type="ECO:0000256" key="1">
    <source>
        <dbReference type="SAM" id="MobiDB-lite"/>
    </source>
</evidence>
<proteinExistence type="predicted"/>
<evidence type="ECO:0000313" key="2">
    <source>
        <dbReference type="EMBL" id="RXK35104.1"/>
    </source>
</evidence>
<evidence type="ECO:0000313" key="3">
    <source>
        <dbReference type="Proteomes" id="UP000289152"/>
    </source>
</evidence>
<dbReference type="InParanoid" id="A0A4Q1BBR3"/>
<reference evidence="2 3" key="1">
    <citation type="submission" date="2016-06" db="EMBL/GenBank/DDBJ databases">
        <title>Evolution of pathogenesis and genome organization in the Tremellales.</title>
        <authorList>
            <person name="Cuomo C."/>
            <person name="Litvintseva A."/>
            <person name="Heitman J."/>
            <person name="Chen Y."/>
            <person name="Sun S."/>
            <person name="Springer D."/>
            <person name="Dromer F."/>
            <person name="Young S."/>
            <person name="Zeng Q."/>
            <person name="Chapman S."/>
            <person name="Gujja S."/>
            <person name="Saif S."/>
            <person name="Birren B."/>
        </authorList>
    </citation>
    <scope>NUCLEOTIDE SEQUENCE [LARGE SCALE GENOMIC DNA]</scope>
    <source>
        <strain evidence="2 3">ATCC 28783</strain>
    </source>
</reference>
<feature type="compositionally biased region" description="Low complexity" evidence="1">
    <location>
        <begin position="191"/>
        <end position="203"/>
    </location>
</feature>
<organism evidence="2 3">
    <name type="scientific">Tremella mesenterica</name>
    <name type="common">Jelly fungus</name>
    <dbReference type="NCBI Taxonomy" id="5217"/>
    <lineage>
        <taxon>Eukaryota</taxon>
        <taxon>Fungi</taxon>
        <taxon>Dikarya</taxon>
        <taxon>Basidiomycota</taxon>
        <taxon>Agaricomycotina</taxon>
        <taxon>Tremellomycetes</taxon>
        <taxon>Tremellales</taxon>
        <taxon>Tremellaceae</taxon>
        <taxon>Tremella</taxon>
    </lineage>
</organism>
<comment type="caution">
    <text evidence="2">The sequence shown here is derived from an EMBL/GenBank/DDBJ whole genome shotgun (WGS) entry which is preliminary data.</text>
</comment>
<feature type="compositionally biased region" description="Polar residues" evidence="1">
    <location>
        <begin position="214"/>
        <end position="223"/>
    </location>
</feature>
<dbReference type="VEuPathDB" id="FungiDB:TREMEDRAFT_58183"/>
<accession>A0A4Q1BBR3</accession>
<gene>
    <name evidence="2" type="ORF">M231_07656</name>
</gene>
<feature type="region of interest" description="Disordered" evidence="1">
    <location>
        <begin position="186"/>
        <end position="270"/>
    </location>
</feature>
<dbReference type="AlphaFoldDB" id="A0A4Q1BBR3"/>